<protein>
    <recommendedName>
        <fullName evidence="2">Peptidase A1 domain-containing protein</fullName>
    </recommendedName>
</protein>
<feature type="domain" description="Peptidase A1" evidence="2">
    <location>
        <begin position="142"/>
        <end position="210"/>
    </location>
</feature>
<dbReference type="InterPro" id="IPR001461">
    <property type="entry name" value="Aspartic_peptidase_A1"/>
</dbReference>
<dbReference type="PANTHER" id="PTHR47966:SF54">
    <property type="entry name" value="ASPARTIC PROTEINASE"/>
    <property type="match status" value="1"/>
</dbReference>
<gene>
    <name evidence="3" type="ORF">Dsin_032475</name>
</gene>
<reference evidence="3" key="1">
    <citation type="journal article" date="2023" name="Plant J.">
        <title>Genome sequences and population genomics provide insights into the demographic history, inbreeding, and mutation load of two 'living fossil' tree species of Dipteronia.</title>
        <authorList>
            <person name="Feng Y."/>
            <person name="Comes H.P."/>
            <person name="Chen J."/>
            <person name="Zhu S."/>
            <person name="Lu R."/>
            <person name="Zhang X."/>
            <person name="Li P."/>
            <person name="Qiu J."/>
            <person name="Olsen K.M."/>
            <person name="Qiu Y."/>
        </authorList>
    </citation>
    <scope>NUCLEOTIDE SEQUENCE</scope>
    <source>
        <strain evidence="3">NBL</strain>
    </source>
</reference>
<organism evidence="3 4">
    <name type="scientific">Dipteronia sinensis</name>
    <dbReference type="NCBI Taxonomy" id="43782"/>
    <lineage>
        <taxon>Eukaryota</taxon>
        <taxon>Viridiplantae</taxon>
        <taxon>Streptophyta</taxon>
        <taxon>Embryophyta</taxon>
        <taxon>Tracheophyta</taxon>
        <taxon>Spermatophyta</taxon>
        <taxon>Magnoliopsida</taxon>
        <taxon>eudicotyledons</taxon>
        <taxon>Gunneridae</taxon>
        <taxon>Pentapetalae</taxon>
        <taxon>rosids</taxon>
        <taxon>malvids</taxon>
        <taxon>Sapindales</taxon>
        <taxon>Sapindaceae</taxon>
        <taxon>Hippocastanoideae</taxon>
        <taxon>Acereae</taxon>
        <taxon>Dipteronia</taxon>
    </lineage>
</organism>
<dbReference type="GO" id="GO:0004190">
    <property type="term" value="F:aspartic-type endopeptidase activity"/>
    <property type="evidence" value="ECO:0007669"/>
    <property type="project" value="InterPro"/>
</dbReference>
<dbReference type="Proteomes" id="UP001281410">
    <property type="component" value="Unassembled WGS sequence"/>
</dbReference>
<dbReference type="SUPFAM" id="SSF50630">
    <property type="entry name" value="Acid proteases"/>
    <property type="match status" value="1"/>
</dbReference>
<dbReference type="Gene3D" id="2.60.40.1960">
    <property type="match status" value="1"/>
</dbReference>
<accession>A0AAD9ZPX9</accession>
<dbReference type="InterPro" id="IPR033121">
    <property type="entry name" value="PEPTIDASE_A1"/>
</dbReference>
<dbReference type="EMBL" id="JANJYJ010000010">
    <property type="protein sequence ID" value="KAK3185189.1"/>
    <property type="molecule type" value="Genomic_DNA"/>
</dbReference>
<evidence type="ECO:0000259" key="2">
    <source>
        <dbReference type="Pfam" id="PF00026"/>
    </source>
</evidence>
<keyword evidence="4" id="KW-1185">Reference proteome</keyword>
<evidence type="ECO:0000313" key="3">
    <source>
        <dbReference type="EMBL" id="KAK3185189.1"/>
    </source>
</evidence>
<comment type="caution">
    <text evidence="3">The sequence shown here is derived from an EMBL/GenBank/DDBJ whole genome shotgun (WGS) entry which is preliminary data.</text>
</comment>
<sequence>MIGSYRYLMKPVPYIIGLKNRKFDQSNRVVAQLGSKEGDGYRTSIRKYHLCGNLRDSGDADIVELKNYMDAQYFGEIGIARLRFTFQVQDKEFKYLQEEWFVSAYLFDLSSLVCKSVLSITELELFLGCLVKTMSMSVILLSNNRYIMVNQGLVSKPVFSFWFNRNADEEKGGETVFDGIDPNHYKGEQTYVPVGSDTKRFNIGDVLIDGKTPGE</sequence>
<evidence type="ECO:0000256" key="1">
    <source>
        <dbReference type="ARBA" id="ARBA00007447"/>
    </source>
</evidence>
<proteinExistence type="inferred from homology"/>
<dbReference type="GO" id="GO:0006508">
    <property type="term" value="P:proteolysis"/>
    <property type="evidence" value="ECO:0007669"/>
    <property type="project" value="InterPro"/>
</dbReference>
<dbReference type="PANTHER" id="PTHR47966">
    <property type="entry name" value="BETA-SITE APP-CLEAVING ENZYME, ISOFORM A-RELATED"/>
    <property type="match status" value="1"/>
</dbReference>
<dbReference type="InterPro" id="IPR021109">
    <property type="entry name" value="Peptidase_aspartic_dom_sf"/>
</dbReference>
<comment type="similarity">
    <text evidence="1">Belongs to the peptidase A1 family.</text>
</comment>
<evidence type="ECO:0000313" key="4">
    <source>
        <dbReference type="Proteomes" id="UP001281410"/>
    </source>
</evidence>
<dbReference type="AlphaFoldDB" id="A0AAD9ZPX9"/>
<dbReference type="Pfam" id="PF00026">
    <property type="entry name" value="Asp"/>
    <property type="match status" value="1"/>
</dbReference>
<name>A0AAD9ZPX9_9ROSI</name>